<accession>A0A8H3YLE9</accession>
<evidence type="ECO:0000313" key="7">
    <source>
        <dbReference type="Proteomes" id="UP000490939"/>
    </source>
</evidence>
<evidence type="ECO:0000313" key="5">
    <source>
        <dbReference type="Proteomes" id="UP000433883"/>
    </source>
</evidence>
<evidence type="ECO:0000313" key="3">
    <source>
        <dbReference type="EMBL" id="KAE9966913.1"/>
    </source>
</evidence>
<dbReference type="OrthoDB" id="3510794at2759"/>
<gene>
    <name evidence="2" type="ORF">BLS_001114</name>
    <name evidence="3" type="ORF">EG327_011684</name>
    <name evidence="4" type="ORF">EG328_012022</name>
</gene>
<sequence>MARPKPYVSRPVRQPAPSAPENLHSSFLSLPTELRLQILGYLLPDVDLIRPRCASGSHLRPSTAGKYEYVDEFDEFGEAYYIPTRTDGESSHPSIMRVNRQVYKYCQEIVYQNRHIEVAIRRQIEVFGHSFDPVSDPDWALKFKEATKNTSGVTIAVSLSGTRREEISKKFQLSALAYVLSGNASLRVLNVNIWFRQFDKNNTPLSPNEGDALWLIEGLGTIRNIPEVEIVNKSHDVGSYSDAFLGKIQSLSQQMRSNLPIRESDRPMLGFYPLYMKYLLQIVQRSRLGPELTNALTVFQKLEEGAIAACFSKKAELLRGLLRDAGKMSPTASERVETEKEERDCLNALESFLRNENNDVPSRREANFGADT</sequence>
<dbReference type="AlphaFoldDB" id="A0A8H3YLE9"/>
<protein>
    <recommendedName>
        <fullName evidence="8">F-box domain-containing protein</fullName>
    </recommendedName>
</protein>
<name>A0A8H3YLE9_VENIN</name>
<dbReference type="Proteomes" id="UP000433883">
    <property type="component" value="Unassembled WGS sequence"/>
</dbReference>
<dbReference type="EMBL" id="WNWR01000950">
    <property type="protein sequence ID" value="KAE9966913.1"/>
    <property type="molecule type" value="Genomic_DNA"/>
</dbReference>
<reference evidence="2 5" key="1">
    <citation type="submission" date="2019-11" db="EMBL/GenBank/DDBJ databases">
        <title>Venturia inaequalis Genome Resource.</title>
        <authorList>
            <person name="Lichtner F.J."/>
        </authorList>
    </citation>
    <scope>NUCLEOTIDE SEQUENCE [LARGE SCALE GENOMIC DNA]</scope>
    <source>
        <strain evidence="4 6">120213</strain>
        <strain evidence="2">Bline_iso_100314</strain>
        <strain evidence="3 7">DMI_063113</strain>
    </source>
</reference>
<evidence type="ECO:0000256" key="1">
    <source>
        <dbReference type="SAM" id="MobiDB-lite"/>
    </source>
</evidence>
<organism evidence="2 5">
    <name type="scientific">Venturia inaequalis</name>
    <name type="common">Apple scab fungus</name>
    <dbReference type="NCBI Taxonomy" id="5025"/>
    <lineage>
        <taxon>Eukaryota</taxon>
        <taxon>Fungi</taxon>
        <taxon>Dikarya</taxon>
        <taxon>Ascomycota</taxon>
        <taxon>Pezizomycotina</taxon>
        <taxon>Dothideomycetes</taxon>
        <taxon>Pleosporomycetidae</taxon>
        <taxon>Venturiales</taxon>
        <taxon>Venturiaceae</taxon>
        <taxon>Venturia</taxon>
    </lineage>
</organism>
<dbReference type="EMBL" id="WNWS01000098">
    <property type="protein sequence ID" value="KAE9980774.1"/>
    <property type="molecule type" value="Genomic_DNA"/>
</dbReference>
<dbReference type="Proteomes" id="UP000490939">
    <property type="component" value="Unassembled WGS sequence"/>
</dbReference>
<evidence type="ECO:0008006" key="8">
    <source>
        <dbReference type="Google" id="ProtNLM"/>
    </source>
</evidence>
<comment type="caution">
    <text evidence="2">The sequence shown here is derived from an EMBL/GenBank/DDBJ whole genome shotgun (WGS) entry which is preliminary data.</text>
</comment>
<evidence type="ECO:0000313" key="2">
    <source>
        <dbReference type="EMBL" id="KAE9961931.1"/>
    </source>
</evidence>
<evidence type="ECO:0000313" key="6">
    <source>
        <dbReference type="Proteomes" id="UP000447873"/>
    </source>
</evidence>
<dbReference type="EMBL" id="WNWQ01001232">
    <property type="protein sequence ID" value="KAE9961931.1"/>
    <property type="molecule type" value="Genomic_DNA"/>
</dbReference>
<dbReference type="Proteomes" id="UP000447873">
    <property type="component" value="Unassembled WGS sequence"/>
</dbReference>
<keyword evidence="7" id="KW-1185">Reference proteome</keyword>
<feature type="region of interest" description="Disordered" evidence="1">
    <location>
        <begin position="1"/>
        <end position="21"/>
    </location>
</feature>
<proteinExistence type="predicted"/>
<evidence type="ECO:0000313" key="4">
    <source>
        <dbReference type="EMBL" id="KAE9980774.1"/>
    </source>
</evidence>